<reference evidence="3 4" key="1">
    <citation type="journal article" date="2013" name="Genome Announc.">
        <title>Draft Genome Sequence of Arthrobacter crystallopoietes Strain BAB-32, Revealing Genes for Bioremediation.</title>
        <authorList>
            <person name="Joshi M.N."/>
            <person name="Pandit A.S."/>
            <person name="Sharma A."/>
            <person name="Pandya R.V."/>
            <person name="Desai S.M."/>
            <person name="Saxena A.K."/>
            <person name="Bagatharia S.B."/>
        </authorList>
    </citation>
    <scope>NUCLEOTIDE SEQUENCE [LARGE SCALE GENOMIC DNA]</scope>
    <source>
        <strain evidence="3 4">BAB-32</strain>
    </source>
</reference>
<accession>N1UV90</accession>
<dbReference type="InterPro" id="IPR029063">
    <property type="entry name" value="SAM-dependent_MTases_sf"/>
</dbReference>
<evidence type="ECO:0000256" key="2">
    <source>
        <dbReference type="SAM" id="MobiDB-lite"/>
    </source>
</evidence>
<dbReference type="Pfam" id="PF01564">
    <property type="entry name" value="Spermine_synth"/>
    <property type="match status" value="1"/>
</dbReference>
<name>N1UV90_9MICC</name>
<dbReference type="PANTHER" id="PTHR43317:SF1">
    <property type="entry name" value="THERMOSPERMINE SYNTHASE ACAULIS5"/>
    <property type="match status" value="1"/>
</dbReference>
<dbReference type="NCBIfam" id="NF037959">
    <property type="entry name" value="MFS_SpdSyn"/>
    <property type="match status" value="1"/>
</dbReference>
<keyword evidence="1" id="KW-0620">Polyamine biosynthesis</keyword>
<protein>
    <submittedName>
        <fullName evidence="3">Spermidine synthase</fullName>
    </submittedName>
</protein>
<dbReference type="AlphaFoldDB" id="N1UV90"/>
<dbReference type="Proteomes" id="UP000010729">
    <property type="component" value="Unassembled WGS sequence"/>
</dbReference>
<dbReference type="RefSeq" id="WP_005272310.1">
    <property type="nucleotide sequence ID" value="NZ_ANPE02000213.1"/>
</dbReference>
<proteinExistence type="predicted"/>
<dbReference type="EMBL" id="ANPE02000213">
    <property type="protein sequence ID" value="EMY32975.1"/>
    <property type="molecule type" value="Genomic_DNA"/>
</dbReference>
<comment type="caution">
    <text evidence="3">The sequence shown here is derived from an EMBL/GenBank/DDBJ whole genome shotgun (WGS) entry which is preliminary data.</text>
</comment>
<evidence type="ECO:0000313" key="3">
    <source>
        <dbReference type="EMBL" id="EMY32975.1"/>
    </source>
</evidence>
<organism evidence="3 4">
    <name type="scientific">Arthrobacter crystallopoietes BAB-32</name>
    <dbReference type="NCBI Taxonomy" id="1246476"/>
    <lineage>
        <taxon>Bacteria</taxon>
        <taxon>Bacillati</taxon>
        <taxon>Actinomycetota</taxon>
        <taxon>Actinomycetes</taxon>
        <taxon>Micrococcales</taxon>
        <taxon>Micrococcaceae</taxon>
        <taxon>Crystallibacter</taxon>
    </lineage>
</organism>
<dbReference type="SUPFAM" id="SSF53335">
    <property type="entry name" value="S-adenosyl-L-methionine-dependent methyltransferases"/>
    <property type="match status" value="1"/>
</dbReference>
<keyword evidence="4" id="KW-1185">Reference proteome</keyword>
<sequence length="298" mass="32387">MGRLRSRPSEIAPARRRHRQAESAGGNGPVEGRYDISSGEAELVRDFDGGDAWLLKINGVQSSHIVIGEPERLDFEYMRWIAALVESTWDSSSSLRALHLGGGACSLARYFAAHYPQARQVVVEIDAKLAELVRQWFDIPKAPLVRIRVGEARAVTESLTPGSRDLVIRDVFAGSRTPEPLTTLEFTEAVRRVLAPGGIYAVNCGDSPQLQLARAEAATIGRIFPHAVIIADPPMLKGRRYGNIIIAGSDVPLGQDPQLVRRLLGGAVPATLWQEDDVAGFAHGAMVLRDWTPPGSTT</sequence>
<evidence type="ECO:0000256" key="1">
    <source>
        <dbReference type="ARBA" id="ARBA00023115"/>
    </source>
</evidence>
<feature type="region of interest" description="Disordered" evidence="2">
    <location>
        <begin position="1"/>
        <end position="33"/>
    </location>
</feature>
<dbReference type="GO" id="GO:0006596">
    <property type="term" value="P:polyamine biosynthetic process"/>
    <property type="evidence" value="ECO:0007669"/>
    <property type="project" value="UniProtKB-KW"/>
</dbReference>
<evidence type="ECO:0000313" key="4">
    <source>
        <dbReference type="Proteomes" id="UP000010729"/>
    </source>
</evidence>
<dbReference type="Gene3D" id="3.40.50.150">
    <property type="entry name" value="Vaccinia Virus protein VP39"/>
    <property type="match status" value="1"/>
</dbReference>
<gene>
    <name evidence="3" type="ORF">D477_017329</name>
</gene>
<dbReference type="PANTHER" id="PTHR43317">
    <property type="entry name" value="THERMOSPERMINE SYNTHASE ACAULIS5"/>
    <property type="match status" value="1"/>
</dbReference>
<dbReference type="CDD" id="cd02440">
    <property type="entry name" value="AdoMet_MTases"/>
    <property type="match status" value="1"/>
</dbReference>